<evidence type="ECO:0000256" key="5">
    <source>
        <dbReference type="ARBA" id="ARBA00022516"/>
    </source>
</evidence>
<sequence length="371" mass="39856">MRGIAGLFERSWSGEPAALPWTKVLLPLSLGYAWGSAFSRRRAAARRRKLEGCHVMALGNVTVGGAGKSSLARWLALEATEAGAGAAIILRGHGAGTPSRQGGVVPDFAGYPLLQSTGRYGDEAIAHRLALPRKAVVATDPDRLRAARALRSGYGASVLVLDDGWEQDRLGWDELWVVLDPRLPAGNGELLPAGPLRRPPSTLREASRIVFLLEDPHDQVPDATLAWAARLAPGVPSLRFTRVLRCITPVGEPAAGERLRPGAPIALVSGIGAPSRLERFVRAAGADVRLHAVYPDHARWTRASLTASAGRAHREGAEEIWITEKDEPRWPPELRVDLPVRVIRTTIGPLDPVEDALGPLRAAVARVARIV</sequence>
<keyword evidence="7 13" id="KW-0808">Transferase</keyword>
<dbReference type="GO" id="GO:0009029">
    <property type="term" value="F:lipid-A 4'-kinase activity"/>
    <property type="evidence" value="ECO:0007669"/>
    <property type="project" value="UniProtKB-UniRule"/>
</dbReference>
<organism evidence="14 15">
    <name type="scientific">Eiseniibacteriota bacterium</name>
    <dbReference type="NCBI Taxonomy" id="2212470"/>
    <lineage>
        <taxon>Bacteria</taxon>
        <taxon>Candidatus Eiseniibacteriota</taxon>
    </lineage>
</organism>
<dbReference type="GO" id="GO:0005524">
    <property type="term" value="F:ATP binding"/>
    <property type="evidence" value="ECO:0007669"/>
    <property type="project" value="UniProtKB-UniRule"/>
</dbReference>
<dbReference type="EC" id="2.7.1.130" evidence="3 13"/>
<dbReference type="PANTHER" id="PTHR42724">
    <property type="entry name" value="TETRAACYLDISACCHARIDE 4'-KINASE"/>
    <property type="match status" value="1"/>
</dbReference>
<dbReference type="InterPro" id="IPR003758">
    <property type="entry name" value="LpxK"/>
</dbReference>
<dbReference type="PANTHER" id="PTHR42724:SF1">
    <property type="entry name" value="TETRAACYLDISACCHARIDE 4'-KINASE, MITOCHONDRIAL-RELATED"/>
    <property type="match status" value="1"/>
</dbReference>
<dbReference type="Proteomes" id="UP000319829">
    <property type="component" value="Unassembled WGS sequence"/>
</dbReference>
<dbReference type="GO" id="GO:0009245">
    <property type="term" value="P:lipid A biosynthetic process"/>
    <property type="evidence" value="ECO:0007669"/>
    <property type="project" value="UniProtKB-UniRule"/>
</dbReference>
<evidence type="ECO:0000256" key="9">
    <source>
        <dbReference type="ARBA" id="ARBA00022777"/>
    </source>
</evidence>
<evidence type="ECO:0000313" key="14">
    <source>
        <dbReference type="EMBL" id="TMQ53157.1"/>
    </source>
</evidence>
<dbReference type="GO" id="GO:0005886">
    <property type="term" value="C:plasma membrane"/>
    <property type="evidence" value="ECO:0007669"/>
    <property type="project" value="TreeGrafter"/>
</dbReference>
<comment type="caution">
    <text evidence="14">The sequence shown here is derived from an EMBL/GenBank/DDBJ whole genome shotgun (WGS) entry which is preliminary data.</text>
</comment>
<reference evidence="14 15" key="1">
    <citation type="journal article" date="2019" name="Nat. Microbiol.">
        <title>Mediterranean grassland soil C-N compound turnover is dependent on rainfall and depth, and is mediated by genomically divergent microorganisms.</title>
        <authorList>
            <person name="Diamond S."/>
            <person name="Andeer P.F."/>
            <person name="Li Z."/>
            <person name="Crits-Christoph A."/>
            <person name="Burstein D."/>
            <person name="Anantharaman K."/>
            <person name="Lane K.R."/>
            <person name="Thomas B.C."/>
            <person name="Pan C."/>
            <person name="Northen T.R."/>
            <person name="Banfield J.F."/>
        </authorList>
    </citation>
    <scope>NUCLEOTIDE SEQUENCE [LARGE SCALE GENOMIC DNA]</scope>
    <source>
        <strain evidence="14">WS_4</strain>
    </source>
</reference>
<evidence type="ECO:0000256" key="2">
    <source>
        <dbReference type="ARBA" id="ARBA00004870"/>
    </source>
</evidence>
<keyword evidence="6 13" id="KW-0441">Lipid A biosynthesis</keyword>
<gene>
    <name evidence="13 14" type="primary">lpxK</name>
    <name evidence="14" type="ORF">E6K74_09990</name>
</gene>
<keyword evidence="9 13" id="KW-0418">Kinase</keyword>
<dbReference type="Pfam" id="PF02606">
    <property type="entry name" value="LpxK"/>
    <property type="match status" value="1"/>
</dbReference>
<evidence type="ECO:0000256" key="11">
    <source>
        <dbReference type="ARBA" id="ARBA00023098"/>
    </source>
</evidence>
<comment type="caution">
    <text evidence="13">Lacks conserved residue(s) required for the propagation of feature annotation.</text>
</comment>
<keyword evidence="5 13" id="KW-0444">Lipid biosynthesis</keyword>
<evidence type="ECO:0000313" key="15">
    <source>
        <dbReference type="Proteomes" id="UP000319829"/>
    </source>
</evidence>
<keyword evidence="10 13" id="KW-0067">ATP-binding</keyword>
<keyword evidence="8 13" id="KW-0547">Nucleotide-binding</keyword>
<keyword evidence="11 13" id="KW-0443">Lipid metabolism</keyword>
<evidence type="ECO:0000256" key="12">
    <source>
        <dbReference type="ARBA" id="ARBA00029757"/>
    </source>
</evidence>
<evidence type="ECO:0000256" key="7">
    <source>
        <dbReference type="ARBA" id="ARBA00022679"/>
    </source>
</evidence>
<dbReference type="UniPathway" id="UPA00359">
    <property type="reaction ID" value="UER00482"/>
</dbReference>
<dbReference type="GO" id="GO:0009244">
    <property type="term" value="P:lipopolysaccharide core region biosynthetic process"/>
    <property type="evidence" value="ECO:0007669"/>
    <property type="project" value="TreeGrafter"/>
</dbReference>
<evidence type="ECO:0000256" key="13">
    <source>
        <dbReference type="HAMAP-Rule" id="MF_00409"/>
    </source>
</evidence>
<proteinExistence type="inferred from homology"/>
<evidence type="ECO:0000256" key="6">
    <source>
        <dbReference type="ARBA" id="ARBA00022556"/>
    </source>
</evidence>
<comment type="function">
    <text evidence="1 13">Transfers the gamma-phosphate of ATP to the 4'-position of a tetraacyldisaccharide 1-phosphate intermediate (termed DS-1-P) to form tetraacyldisaccharide 1,4'-bis-phosphate (lipid IVA).</text>
</comment>
<dbReference type="AlphaFoldDB" id="A0A538SP74"/>
<comment type="catalytic activity">
    <reaction evidence="13">
        <text>a lipid A disaccharide + ATP = a lipid IVA + ADP + H(+)</text>
        <dbReference type="Rhea" id="RHEA:67840"/>
        <dbReference type="ChEBI" id="CHEBI:15378"/>
        <dbReference type="ChEBI" id="CHEBI:30616"/>
        <dbReference type="ChEBI" id="CHEBI:176343"/>
        <dbReference type="ChEBI" id="CHEBI:176425"/>
        <dbReference type="ChEBI" id="CHEBI:456216"/>
        <dbReference type="EC" id="2.7.1.130"/>
    </reaction>
</comment>
<accession>A0A538SP74</accession>
<name>A0A538SP74_UNCEI</name>
<dbReference type="HAMAP" id="MF_00409">
    <property type="entry name" value="LpxK"/>
    <property type="match status" value="1"/>
</dbReference>
<protein>
    <recommendedName>
        <fullName evidence="4 13">Tetraacyldisaccharide 4'-kinase</fullName>
        <ecNumber evidence="3 13">2.7.1.130</ecNumber>
    </recommendedName>
    <alternativeName>
        <fullName evidence="12 13">Lipid A 4'-kinase</fullName>
    </alternativeName>
</protein>
<evidence type="ECO:0000256" key="10">
    <source>
        <dbReference type="ARBA" id="ARBA00022840"/>
    </source>
</evidence>
<comment type="similarity">
    <text evidence="13">Belongs to the LpxK family.</text>
</comment>
<evidence type="ECO:0000256" key="3">
    <source>
        <dbReference type="ARBA" id="ARBA00012071"/>
    </source>
</evidence>
<evidence type="ECO:0000256" key="8">
    <source>
        <dbReference type="ARBA" id="ARBA00022741"/>
    </source>
</evidence>
<dbReference type="EMBL" id="VBOU01000089">
    <property type="protein sequence ID" value="TMQ53157.1"/>
    <property type="molecule type" value="Genomic_DNA"/>
</dbReference>
<evidence type="ECO:0000256" key="4">
    <source>
        <dbReference type="ARBA" id="ARBA00016436"/>
    </source>
</evidence>
<evidence type="ECO:0000256" key="1">
    <source>
        <dbReference type="ARBA" id="ARBA00002274"/>
    </source>
</evidence>
<comment type="pathway">
    <text evidence="2 13">Glycolipid biosynthesis; lipid IV(A) biosynthesis; lipid IV(A) from (3R)-3-hydroxytetradecanoyl-[acyl-carrier-protein] and UDP-N-acetyl-alpha-D-glucosamine: step 6/6.</text>
</comment>
<dbReference type="NCBIfam" id="TIGR00682">
    <property type="entry name" value="lpxK"/>
    <property type="match status" value="1"/>
</dbReference>